<dbReference type="Proteomes" id="UP000246702">
    <property type="component" value="Unassembled WGS sequence"/>
</dbReference>
<sequence>MTARESSVRPSPACGGSNTQTLSERIAQWVGGEIYDGIPRWSRDIATSLARLTASSLAANKDPARSWMCDSRDFLRLGFNPGIEPLCATSTLSWPPAVNMLQCALKRLGQRPAENPMDSSRGAALAEMMTSGHLHGTTREKIWGHAGSEEPTALTALIALVKRWQQLLLVSANPTGGWQTSPTADRRHWSGVIASVGMQASPRVSTSHT</sequence>
<evidence type="ECO:0000313" key="2">
    <source>
        <dbReference type="Proteomes" id="UP000246702"/>
    </source>
</evidence>
<dbReference type="GeneID" id="37107864"/>
<accession>A0A317XC61</accession>
<dbReference type="OrthoDB" id="10524014at2759"/>
<dbReference type="RefSeq" id="XP_025472686.1">
    <property type="nucleotide sequence ID" value="XM_025605721.1"/>
</dbReference>
<keyword evidence="2" id="KW-1185">Reference proteome</keyword>
<dbReference type="EMBL" id="MSFK01000002">
    <property type="protein sequence ID" value="PWY95925.1"/>
    <property type="molecule type" value="Genomic_DNA"/>
</dbReference>
<gene>
    <name evidence="1" type="ORF">BO94DRAFT_140455</name>
</gene>
<dbReference type="AlphaFoldDB" id="A0A317XC61"/>
<organism evidence="1 2">
    <name type="scientific">Aspergillus sclerotioniger CBS 115572</name>
    <dbReference type="NCBI Taxonomy" id="1450535"/>
    <lineage>
        <taxon>Eukaryota</taxon>
        <taxon>Fungi</taxon>
        <taxon>Dikarya</taxon>
        <taxon>Ascomycota</taxon>
        <taxon>Pezizomycotina</taxon>
        <taxon>Eurotiomycetes</taxon>
        <taxon>Eurotiomycetidae</taxon>
        <taxon>Eurotiales</taxon>
        <taxon>Aspergillaceae</taxon>
        <taxon>Aspergillus</taxon>
        <taxon>Aspergillus subgen. Circumdati</taxon>
    </lineage>
</organism>
<protein>
    <submittedName>
        <fullName evidence="1">Uncharacterized protein</fullName>
    </submittedName>
</protein>
<name>A0A317XC61_9EURO</name>
<reference evidence="1 2" key="1">
    <citation type="submission" date="2016-12" db="EMBL/GenBank/DDBJ databases">
        <title>The genomes of Aspergillus section Nigri reveals drivers in fungal speciation.</title>
        <authorList>
            <consortium name="DOE Joint Genome Institute"/>
            <person name="Vesth T.C."/>
            <person name="Nybo J."/>
            <person name="Theobald S."/>
            <person name="Brandl J."/>
            <person name="Frisvad J.C."/>
            <person name="Nielsen K.F."/>
            <person name="Lyhne E.K."/>
            <person name="Kogle M.E."/>
            <person name="Kuo A."/>
            <person name="Riley R."/>
            <person name="Clum A."/>
            <person name="Nolan M."/>
            <person name="Lipzen A."/>
            <person name="Salamov A."/>
            <person name="Henrissat B."/>
            <person name="Wiebenga A."/>
            <person name="De Vries R.P."/>
            <person name="Grigoriev I.V."/>
            <person name="Mortensen U.H."/>
            <person name="Andersen M.R."/>
            <person name="Baker S.E."/>
        </authorList>
    </citation>
    <scope>NUCLEOTIDE SEQUENCE [LARGE SCALE GENOMIC DNA]</scope>
    <source>
        <strain evidence="1 2">CBS 115572</strain>
    </source>
</reference>
<proteinExistence type="predicted"/>
<evidence type="ECO:0000313" key="1">
    <source>
        <dbReference type="EMBL" id="PWY95925.1"/>
    </source>
</evidence>
<comment type="caution">
    <text evidence="1">The sequence shown here is derived from an EMBL/GenBank/DDBJ whole genome shotgun (WGS) entry which is preliminary data.</text>
</comment>